<dbReference type="InterPro" id="IPR018777">
    <property type="entry name" value="Replication_initiator_prot_A"/>
</dbReference>
<dbReference type="Pfam" id="PF10134">
    <property type="entry name" value="RPA"/>
    <property type="match status" value="1"/>
</dbReference>
<feature type="compositionally biased region" description="Basic and acidic residues" evidence="1">
    <location>
        <begin position="7"/>
        <end position="17"/>
    </location>
</feature>
<gene>
    <name evidence="2" type="ORF">ACFQS8_15250</name>
</gene>
<evidence type="ECO:0000313" key="3">
    <source>
        <dbReference type="Proteomes" id="UP001596492"/>
    </source>
</evidence>
<dbReference type="RefSeq" id="WP_382168967.1">
    <property type="nucleotide sequence ID" value="NZ_JBHTBR010000009.1"/>
</dbReference>
<evidence type="ECO:0000313" key="2">
    <source>
        <dbReference type="EMBL" id="MFC7292976.1"/>
    </source>
</evidence>
<organism evidence="2 3">
    <name type="scientific">Hirschia litorea</name>
    <dbReference type="NCBI Taxonomy" id="1199156"/>
    <lineage>
        <taxon>Bacteria</taxon>
        <taxon>Pseudomonadati</taxon>
        <taxon>Pseudomonadota</taxon>
        <taxon>Alphaproteobacteria</taxon>
        <taxon>Hyphomonadales</taxon>
        <taxon>Hyphomonadaceae</taxon>
        <taxon>Hirschia</taxon>
    </lineage>
</organism>
<feature type="region of interest" description="Disordered" evidence="1">
    <location>
        <begin position="1"/>
        <end position="39"/>
    </location>
</feature>
<name>A0ABW2IPX6_9PROT</name>
<protein>
    <submittedName>
        <fullName evidence="2">Replication initiator protein A</fullName>
    </submittedName>
</protein>
<evidence type="ECO:0000256" key="1">
    <source>
        <dbReference type="SAM" id="MobiDB-lite"/>
    </source>
</evidence>
<comment type="caution">
    <text evidence="2">The sequence shown here is derived from an EMBL/GenBank/DDBJ whole genome shotgun (WGS) entry which is preliminary data.</text>
</comment>
<dbReference type="Proteomes" id="UP001596492">
    <property type="component" value="Unassembled WGS sequence"/>
</dbReference>
<sequence length="429" mass="49421">MAKSPSPRKEVEKKSLNEEVLSGDVINPQDAGPLFGEMLDPNPKHSPLLPERYPQGELFVCELVDIVLKSDMASLEYPFYSLTKKPDRSPRRFEHDGRWIEFRPSIKGLPTIYDKDLLIYAISHIMREKQRSGQTPKTIVIDPYHFLSYTNRPTGGRDYEALVDSIERLEGTRYRTNVKTGGFEHDEWFGLFERVKMKTRQTPKGGLRPERLEVTISDWTMEAIRADEVLTLHRDYWRLRRPIERRVYEIVRKHCGQQEGWSIGVDKLHRKSGSQATRREFRRKLHEVVNDNHLPDYDVFIENDTLHASSRQEFLDSYTSANSARLNGTNARKARQSAGAGASGDIQEMASNLADHLRRLKISADGYESAKQAAPGWDVYSLEDEWRTWMGKKAEADRHVGLEVVMPHNPDAAFTGFCKSWYKTRGKPS</sequence>
<proteinExistence type="predicted"/>
<reference evidence="3" key="1">
    <citation type="journal article" date="2019" name="Int. J. Syst. Evol. Microbiol.">
        <title>The Global Catalogue of Microorganisms (GCM) 10K type strain sequencing project: providing services to taxonomists for standard genome sequencing and annotation.</title>
        <authorList>
            <consortium name="The Broad Institute Genomics Platform"/>
            <consortium name="The Broad Institute Genome Sequencing Center for Infectious Disease"/>
            <person name="Wu L."/>
            <person name="Ma J."/>
        </authorList>
    </citation>
    <scope>NUCLEOTIDE SEQUENCE [LARGE SCALE GENOMIC DNA]</scope>
    <source>
        <strain evidence="3">CCUG 51308</strain>
    </source>
</reference>
<keyword evidence="3" id="KW-1185">Reference proteome</keyword>
<dbReference type="EMBL" id="JBHTBR010000009">
    <property type="protein sequence ID" value="MFC7292976.1"/>
    <property type="molecule type" value="Genomic_DNA"/>
</dbReference>
<accession>A0ABW2IPX6</accession>